<dbReference type="EMBL" id="JWJH01000005">
    <property type="protein sequence ID" value="KJF68634.1"/>
    <property type="molecule type" value="Genomic_DNA"/>
</dbReference>
<dbReference type="Proteomes" id="UP000052068">
    <property type="component" value="Unassembled WGS sequence"/>
</dbReference>
<evidence type="ECO:0000313" key="1">
    <source>
        <dbReference type="EMBL" id="KJF68634.1"/>
    </source>
</evidence>
<accession>A0ABR5CVA2</accession>
<keyword evidence="2" id="KW-1185">Reference proteome</keyword>
<proteinExistence type="predicted"/>
<sequence length="100" mass="11426">MVLLPQHRRQPKKLFNSWTLRTIKDMKPYFTHIRRVTREADSVGIHNAAGAPLWAGGVVTYQRMLPFRLVIEGMVCKTARDMQGCARTSSGVDGYDSNYR</sequence>
<name>A0ABR5CVA2_9HYPH</name>
<organism evidence="1 2">
    <name type="scientific">Rhizobium nepotum 39/7</name>
    <dbReference type="NCBI Taxonomy" id="1368418"/>
    <lineage>
        <taxon>Bacteria</taxon>
        <taxon>Pseudomonadati</taxon>
        <taxon>Pseudomonadota</taxon>
        <taxon>Alphaproteobacteria</taxon>
        <taxon>Hyphomicrobiales</taxon>
        <taxon>Rhizobiaceae</taxon>
        <taxon>Rhizobium/Agrobacterium group</taxon>
        <taxon>Rhizobium</taxon>
    </lineage>
</organism>
<gene>
    <name evidence="1" type="ORF">RS75_06825</name>
</gene>
<protein>
    <submittedName>
        <fullName evidence="1">Uncharacterized protein</fullName>
    </submittedName>
</protein>
<comment type="caution">
    <text evidence="1">The sequence shown here is derived from an EMBL/GenBank/DDBJ whole genome shotgun (WGS) entry which is preliminary data.</text>
</comment>
<evidence type="ECO:0000313" key="2">
    <source>
        <dbReference type="Proteomes" id="UP000052068"/>
    </source>
</evidence>
<reference evidence="1 2" key="1">
    <citation type="submission" date="2015-03" db="EMBL/GenBank/DDBJ databases">
        <title>Draft Genome Sequences of Agrobacterium nepotum Strain 39/7T (= CFBP 7436T = LMG 26435T) and Agrobacterium sp. Strain KFB 330 (= CFBP 8308 = LMG 28674).</title>
        <authorList>
            <person name="Kuzmanovic N."/>
            <person name="Pulawska J."/>
            <person name="Obradovic A."/>
        </authorList>
    </citation>
    <scope>NUCLEOTIDE SEQUENCE [LARGE SCALE GENOMIC DNA]</scope>
    <source>
        <strain evidence="1 2">39/7</strain>
    </source>
</reference>